<evidence type="ECO:0000256" key="6">
    <source>
        <dbReference type="ARBA" id="ARBA00047561"/>
    </source>
</evidence>
<gene>
    <name evidence="8" type="ORF">WQ57_18750</name>
</gene>
<dbReference type="GO" id="GO:0019354">
    <property type="term" value="P:siroheme biosynthetic process"/>
    <property type="evidence" value="ECO:0007669"/>
    <property type="project" value="UniProtKB-UniPathway"/>
</dbReference>
<dbReference type="InterPro" id="IPR028281">
    <property type="entry name" value="Sirohaem_synthase_central"/>
</dbReference>
<dbReference type="EMBL" id="LAYY01000028">
    <property type="protein sequence ID" value="KKK36533.1"/>
    <property type="molecule type" value="Genomic_DNA"/>
</dbReference>
<keyword evidence="9" id="KW-1185">Reference proteome</keyword>
<dbReference type="Proteomes" id="UP000034166">
    <property type="component" value="Unassembled WGS sequence"/>
</dbReference>
<dbReference type="PANTHER" id="PTHR35330:SF1">
    <property type="entry name" value="SIROHEME BIOSYNTHESIS PROTEIN MET8"/>
    <property type="match status" value="1"/>
</dbReference>
<comment type="caution">
    <text evidence="8">The sequence shown here is derived from an EMBL/GenBank/DDBJ whole genome shotgun (WGS) entry which is preliminary data.</text>
</comment>
<feature type="domain" description="Siroheme synthase central" evidence="7">
    <location>
        <begin position="117"/>
        <end position="143"/>
    </location>
</feature>
<dbReference type="EC" id="1.3.1.76" evidence="2"/>
<dbReference type="Gene3D" id="3.40.50.720">
    <property type="entry name" value="NAD(P)-binding Rossmann-like Domain"/>
    <property type="match status" value="1"/>
</dbReference>
<evidence type="ECO:0000259" key="7">
    <source>
        <dbReference type="Pfam" id="PF14824"/>
    </source>
</evidence>
<reference evidence="8 9" key="1">
    <citation type="submission" date="2015-04" db="EMBL/GenBank/DDBJ databases">
        <title>Taxonomic description and genome sequence of Bacillus campisalis sp. nov., a novel member of the genus Bacillus isolated from solar saltern.</title>
        <authorList>
            <person name="Mathan Kumar R."/>
            <person name="Kaur G."/>
            <person name="Kumar A."/>
            <person name="Singh N.K."/>
            <person name="Kaur N."/>
            <person name="Kumar N."/>
            <person name="Mayilraj S."/>
        </authorList>
    </citation>
    <scope>NUCLEOTIDE SEQUENCE [LARGE SCALE GENOMIC DNA]</scope>
    <source>
        <strain evidence="8 9">SA2-6</strain>
    </source>
</reference>
<proteinExistence type="predicted"/>
<organism evidence="8 9">
    <name type="scientific">Mesobacillus campisalis</name>
    <dbReference type="NCBI Taxonomy" id="1408103"/>
    <lineage>
        <taxon>Bacteria</taxon>
        <taxon>Bacillati</taxon>
        <taxon>Bacillota</taxon>
        <taxon>Bacilli</taxon>
        <taxon>Bacillales</taxon>
        <taxon>Bacillaceae</taxon>
        <taxon>Mesobacillus</taxon>
    </lineage>
</organism>
<keyword evidence="4" id="KW-0520">NAD</keyword>
<evidence type="ECO:0000313" key="8">
    <source>
        <dbReference type="EMBL" id="KKK36533.1"/>
    </source>
</evidence>
<dbReference type="InterPro" id="IPR042518">
    <property type="entry name" value="SirC_C"/>
</dbReference>
<dbReference type="InterPro" id="IPR028161">
    <property type="entry name" value="Met8-like"/>
</dbReference>
<dbReference type="GO" id="GO:0043115">
    <property type="term" value="F:precorrin-2 dehydrogenase activity"/>
    <property type="evidence" value="ECO:0007669"/>
    <property type="project" value="UniProtKB-EC"/>
</dbReference>
<evidence type="ECO:0000256" key="4">
    <source>
        <dbReference type="ARBA" id="ARBA00023027"/>
    </source>
</evidence>
<dbReference type="Gene3D" id="1.10.8.610">
    <property type="entry name" value="SirC, precorrin-2 dehydrogenase, C-terminal helical domain-like"/>
    <property type="match status" value="1"/>
</dbReference>
<keyword evidence="3" id="KW-0560">Oxidoreductase</keyword>
<dbReference type="GO" id="GO:0004325">
    <property type="term" value="F:ferrochelatase activity"/>
    <property type="evidence" value="ECO:0007669"/>
    <property type="project" value="InterPro"/>
</dbReference>
<dbReference type="InterPro" id="IPR006367">
    <property type="entry name" value="Sirohaem_synthase_N"/>
</dbReference>
<dbReference type="UniPathway" id="UPA00262">
    <property type="reaction ID" value="UER00222"/>
</dbReference>
<dbReference type="Pfam" id="PF13241">
    <property type="entry name" value="NAD_binding_7"/>
    <property type="match status" value="1"/>
</dbReference>
<dbReference type="RefSeq" id="WP_046525299.1">
    <property type="nucleotide sequence ID" value="NZ_LAYY01000028.1"/>
</dbReference>
<dbReference type="SUPFAM" id="SSF51735">
    <property type="entry name" value="NAD(P)-binding Rossmann-fold domains"/>
    <property type="match status" value="1"/>
</dbReference>
<evidence type="ECO:0000256" key="5">
    <source>
        <dbReference type="ARBA" id="ARBA00023244"/>
    </source>
</evidence>
<accession>A0A0M2SQM9</accession>
<evidence type="ECO:0000256" key="1">
    <source>
        <dbReference type="ARBA" id="ARBA00005010"/>
    </source>
</evidence>
<evidence type="ECO:0000256" key="2">
    <source>
        <dbReference type="ARBA" id="ARBA00012400"/>
    </source>
</evidence>
<protein>
    <recommendedName>
        <fullName evidence="2">precorrin-2 dehydrogenase</fullName>
        <ecNumber evidence="2">1.3.1.76</ecNumber>
    </recommendedName>
</protein>
<dbReference type="Pfam" id="PF14824">
    <property type="entry name" value="Sirohm_synth_M"/>
    <property type="match status" value="1"/>
</dbReference>
<dbReference type="AlphaFoldDB" id="A0A0M2SQM9"/>
<comment type="pathway">
    <text evidence="1">Porphyrin-containing compound metabolism; siroheme biosynthesis; sirohydrochlorin from precorrin-2: step 1/1.</text>
</comment>
<dbReference type="SUPFAM" id="SSF75615">
    <property type="entry name" value="Siroheme synthase middle domains-like"/>
    <property type="match status" value="1"/>
</dbReference>
<sequence>MPYPIFLDVKGRSAVIIGGGKVAARKAAGLLEEGAKITVVSPALAPELQHFLNEGQITWVQKTFSPEDLMNAFLVFAATNSREINLQVKTAAKDGQLVNIADAPDASDFHIPSNVKRGKLTIAISTSGASPTLARKIRRDLEQKYDESYQGAVGFLHRCRKSILAELEDPGERSKLLAMISEEDFWKKDDREDRFRVLLKEIKKR</sequence>
<dbReference type="NCBIfam" id="TIGR01470">
    <property type="entry name" value="cysG_Nterm"/>
    <property type="match status" value="1"/>
</dbReference>
<comment type="catalytic activity">
    <reaction evidence="6">
        <text>precorrin-2 + NAD(+) = sirohydrochlorin + NADH + 2 H(+)</text>
        <dbReference type="Rhea" id="RHEA:15613"/>
        <dbReference type="ChEBI" id="CHEBI:15378"/>
        <dbReference type="ChEBI" id="CHEBI:57540"/>
        <dbReference type="ChEBI" id="CHEBI:57945"/>
        <dbReference type="ChEBI" id="CHEBI:58351"/>
        <dbReference type="ChEBI" id="CHEBI:58827"/>
        <dbReference type="EC" id="1.3.1.76"/>
    </reaction>
</comment>
<evidence type="ECO:0000313" key="9">
    <source>
        <dbReference type="Proteomes" id="UP000034166"/>
    </source>
</evidence>
<keyword evidence="5" id="KW-0627">Porphyrin biosynthesis</keyword>
<name>A0A0M2SQM9_9BACI</name>
<dbReference type="PATRIC" id="fig|1408103.3.peg.4154"/>
<dbReference type="PANTHER" id="PTHR35330">
    <property type="entry name" value="SIROHEME BIOSYNTHESIS PROTEIN MET8"/>
    <property type="match status" value="1"/>
</dbReference>
<dbReference type="InterPro" id="IPR036291">
    <property type="entry name" value="NAD(P)-bd_dom_sf"/>
</dbReference>
<evidence type="ECO:0000256" key="3">
    <source>
        <dbReference type="ARBA" id="ARBA00023002"/>
    </source>
</evidence>